<dbReference type="CDD" id="cd00112">
    <property type="entry name" value="LDLa"/>
    <property type="match status" value="1"/>
</dbReference>
<dbReference type="SUPFAM" id="SSF57424">
    <property type="entry name" value="LDL receptor-like module"/>
    <property type="match status" value="1"/>
</dbReference>
<feature type="non-terminal residue" evidence="3">
    <location>
        <position position="1"/>
    </location>
</feature>
<protein>
    <recommendedName>
        <fullName evidence="5">CUB domain-containing protein</fullName>
    </recommendedName>
</protein>
<dbReference type="PROSITE" id="PS50068">
    <property type="entry name" value="LDLRA_2"/>
    <property type="match status" value="1"/>
</dbReference>
<evidence type="ECO:0000256" key="1">
    <source>
        <dbReference type="ARBA" id="ARBA00023157"/>
    </source>
</evidence>
<reference evidence="3 4" key="1">
    <citation type="journal article" date="2023" name="Sci. Data">
        <title>Genome assembly of the Korean intertidal mud-creeper Batillaria attramentaria.</title>
        <authorList>
            <person name="Patra A.K."/>
            <person name="Ho P.T."/>
            <person name="Jun S."/>
            <person name="Lee S.J."/>
            <person name="Kim Y."/>
            <person name="Won Y.J."/>
        </authorList>
    </citation>
    <scope>NUCLEOTIDE SEQUENCE [LARGE SCALE GENOMIC DNA]</scope>
    <source>
        <strain evidence="3">Wonlab-2016</strain>
    </source>
</reference>
<evidence type="ECO:0000256" key="2">
    <source>
        <dbReference type="PROSITE-ProRule" id="PRU00124"/>
    </source>
</evidence>
<organism evidence="3 4">
    <name type="scientific">Batillaria attramentaria</name>
    <dbReference type="NCBI Taxonomy" id="370345"/>
    <lineage>
        <taxon>Eukaryota</taxon>
        <taxon>Metazoa</taxon>
        <taxon>Spiralia</taxon>
        <taxon>Lophotrochozoa</taxon>
        <taxon>Mollusca</taxon>
        <taxon>Gastropoda</taxon>
        <taxon>Caenogastropoda</taxon>
        <taxon>Sorbeoconcha</taxon>
        <taxon>Cerithioidea</taxon>
        <taxon>Batillariidae</taxon>
        <taxon>Batillaria</taxon>
    </lineage>
</organism>
<evidence type="ECO:0000313" key="4">
    <source>
        <dbReference type="Proteomes" id="UP001519460"/>
    </source>
</evidence>
<name>A0ABD0J9M7_9CAEN</name>
<dbReference type="Gene3D" id="4.10.400.10">
    <property type="entry name" value="Low-density Lipoprotein Receptor"/>
    <property type="match status" value="1"/>
</dbReference>
<dbReference type="Proteomes" id="UP001519460">
    <property type="component" value="Unassembled WGS sequence"/>
</dbReference>
<sequence>QDSSSNVQTVTFDPNLNLTTEDLLPCFLTEADLMFYASSGDITFRKAFSEEEAADLDIDPLTTHFHCDISLRFPSGMVGYFDIRVCRVSANIYDQGASKFVWKSWGCDRGKLYSTSNDVILKLSLTVSGMQRSRNLRMFLRFSTALSSSRPQLELKYYTPLAGYIQTPGWSSGKKYKPNMDSCVTLYSPRSYDIMTSLLARDLGDSLFSDDTLIMTRTENCKYTEDVELLSFSEHRLIHSEAISVRFRSGYFSQHAGFKFIFSFHNQSTLPQRLPDGKWNCSVPHWADFQQHFLCTLYPECAGGEDDVVCFCRQDECGLRVVFPRKKCFTYVEANDLSSHLNTSDLPKKIRWLEAREVCSIRKMRLPSFQTEKEHSLFYRLLNVLPRRIRTFYIGLESMTEPLYRRMWRLSSGVTAYNIYVTTDELDRDHHPPVCGMFYIDILQGIKVDPVNCMYKKKAGIICESTDEQLHSAMTGQVETIHLQAPVIGPNAGGVDLIVCPKNHSTHTFLACDVHSDCWLDDDGNCVTPMTPLPPSFQCAEQIERVPYSLVCDNREDCGDGSDEDVCVFLACLSSDQYLCGNKQ</sequence>
<accession>A0ABD0J9M7</accession>
<gene>
    <name evidence="3" type="ORF">BaRGS_00037179</name>
</gene>
<keyword evidence="1 2" id="KW-1015">Disulfide bond</keyword>
<dbReference type="Gene3D" id="3.10.100.10">
    <property type="entry name" value="Mannose-Binding Protein A, subunit A"/>
    <property type="match status" value="1"/>
</dbReference>
<dbReference type="InterPro" id="IPR016187">
    <property type="entry name" value="CTDL_fold"/>
</dbReference>
<dbReference type="EMBL" id="JACVVK020000548">
    <property type="protein sequence ID" value="KAK7466737.1"/>
    <property type="molecule type" value="Genomic_DNA"/>
</dbReference>
<evidence type="ECO:0000313" key="3">
    <source>
        <dbReference type="EMBL" id="KAK7466737.1"/>
    </source>
</evidence>
<dbReference type="InterPro" id="IPR036055">
    <property type="entry name" value="LDL_receptor-like_sf"/>
</dbReference>
<comment type="caution">
    <text evidence="2">Lacks conserved residue(s) required for the propagation of feature annotation.</text>
</comment>
<feature type="disulfide bond" evidence="2">
    <location>
        <begin position="552"/>
        <end position="567"/>
    </location>
</feature>
<dbReference type="SUPFAM" id="SSF49854">
    <property type="entry name" value="Spermadhesin, CUB domain"/>
    <property type="match status" value="1"/>
</dbReference>
<dbReference type="InterPro" id="IPR002172">
    <property type="entry name" value="LDrepeatLR_classA_rpt"/>
</dbReference>
<proteinExistence type="predicted"/>
<dbReference type="SMART" id="SM00192">
    <property type="entry name" value="LDLa"/>
    <property type="match status" value="1"/>
</dbReference>
<dbReference type="InterPro" id="IPR016186">
    <property type="entry name" value="C-type_lectin-like/link_sf"/>
</dbReference>
<dbReference type="InterPro" id="IPR035914">
    <property type="entry name" value="Sperma_CUB_dom_sf"/>
</dbReference>
<evidence type="ECO:0008006" key="5">
    <source>
        <dbReference type="Google" id="ProtNLM"/>
    </source>
</evidence>
<dbReference type="Pfam" id="PF00057">
    <property type="entry name" value="Ldl_recept_a"/>
    <property type="match status" value="1"/>
</dbReference>
<dbReference type="SUPFAM" id="SSF56436">
    <property type="entry name" value="C-type lectin-like"/>
    <property type="match status" value="1"/>
</dbReference>
<feature type="non-terminal residue" evidence="3">
    <location>
        <position position="584"/>
    </location>
</feature>
<comment type="caution">
    <text evidence="3">The sequence shown here is derived from an EMBL/GenBank/DDBJ whole genome shotgun (WGS) entry which is preliminary data.</text>
</comment>
<dbReference type="AlphaFoldDB" id="A0ABD0J9M7"/>
<keyword evidence="4" id="KW-1185">Reference proteome</keyword>